<feature type="transmembrane region" description="Helical" evidence="3">
    <location>
        <begin position="387"/>
        <end position="407"/>
    </location>
</feature>
<evidence type="ECO:0000256" key="2">
    <source>
        <dbReference type="SAM" id="Coils"/>
    </source>
</evidence>
<proteinExistence type="predicted"/>
<dbReference type="PROSITE" id="PS50005">
    <property type="entry name" value="TPR"/>
    <property type="match status" value="1"/>
</dbReference>
<reference evidence="5 6" key="1">
    <citation type="submission" date="2024-06" db="EMBL/GenBank/DDBJ databases">
        <authorList>
            <person name="Kaempfer P."/>
            <person name="Viver T."/>
        </authorList>
    </citation>
    <scope>NUCLEOTIDE SEQUENCE [LARGE SCALE GENOMIC DNA]</scope>
    <source>
        <strain evidence="5 6">ST-37</strain>
    </source>
</reference>
<evidence type="ECO:0000256" key="3">
    <source>
        <dbReference type="SAM" id="Phobius"/>
    </source>
</evidence>
<evidence type="ECO:0000313" key="5">
    <source>
        <dbReference type="EMBL" id="MFL9835703.1"/>
    </source>
</evidence>
<feature type="repeat" description="TPR" evidence="1">
    <location>
        <begin position="277"/>
        <end position="310"/>
    </location>
</feature>
<dbReference type="Gene3D" id="3.30.565.10">
    <property type="entry name" value="Histidine kinase-like ATPase, C-terminal domain"/>
    <property type="match status" value="1"/>
</dbReference>
<keyword evidence="2" id="KW-0175">Coiled coil</keyword>
<evidence type="ECO:0000313" key="6">
    <source>
        <dbReference type="Proteomes" id="UP001629058"/>
    </source>
</evidence>
<dbReference type="SUPFAM" id="SSF55874">
    <property type="entry name" value="ATPase domain of HSP90 chaperone/DNA topoisomerase II/histidine kinase"/>
    <property type="match status" value="1"/>
</dbReference>
<evidence type="ECO:0000256" key="1">
    <source>
        <dbReference type="PROSITE-ProRule" id="PRU00339"/>
    </source>
</evidence>
<accession>A0ABW8Y6V6</accession>
<comment type="caution">
    <text evidence="5">The sequence shown here is derived from an EMBL/GenBank/DDBJ whole genome shotgun (WGS) entry which is preliminary data.</text>
</comment>
<dbReference type="PROSITE" id="PS51257">
    <property type="entry name" value="PROKAR_LIPOPROTEIN"/>
    <property type="match status" value="1"/>
</dbReference>
<sequence>MDFYKYIKIIFCIFYLFFTFISCEKKENNSSGLFQKDKSVQPDSFYFDKIAHLDGLTVEKNINNLKLYLKDFHSEKSRQKPVYNIMKSMLYRFDGKKDSALFYLEKVNVSENDTEIKILKFLQELALDSNPQSGVGYDRSSKVFEYIKLAEKHKSKFTFRLYNQMAEIFYLNNKQQESLYYNNLWFKNSPNKDSIWSQNKYYGNCYVIAYHMEDVDTMKVYLDKLQALSLKLKNEKNNAIFYNYEAQYFYFKKDYKKALESSKKFFNYYKKTNQLDYDNYHNLALAFLDNKEMDSALHYFKKAYEFAKKNKEEIDKPQYFQNLAELYDKTGDYKNASIAKDSLRHQDAKFQEKVQNEKLEELKIQYQTEKKDSEIINLNSKNRLNKILLIVGLSLFLSVGLFLYMTYKRKLLKEKTEKLQSENKKLKLEHKALQLQLNPHFIYNSIANLQGLIQQGENQKSVNYLSSFAKLMRNILELNREDFIPLGDEILSISNYMELQQMRFDDLFDYEIQVSENCDTEFVMIPPMLLQPFIENSIEHGFKTVSYKGKIDISFTKSNNKLVIEIKDNGSGIDESKKKNSNKKSLSKTIIQERLDVLFNQKNKESYLEIISGSQDDKGFSVKITIPLIED</sequence>
<keyword evidence="3" id="KW-1133">Transmembrane helix</keyword>
<dbReference type="PANTHER" id="PTHR34220:SF7">
    <property type="entry name" value="SENSOR HISTIDINE KINASE YPDA"/>
    <property type="match status" value="1"/>
</dbReference>
<evidence type="ECO:0000259" key="4">
    <source>
        <dbReference type="Pfam" id="PF06580"/>
    </source>
</evidence>
<dbReference type="GO" id="GO:0016301">
    <property type="term" value="F:kinase activity"/>
    <property type="evidence" value="ECO:0007669"/>
    <property type="project" value="UniProtKB-KW"/>
</dbReference>
<keyword evidence="5" id="KW-0418">Kinase</keyword>
<dbReference type="RefSeq" id="WP_408092687.1">
    <property type="nucleotide sequence ID" value="NZ_JBELPY010000016.1"/>
</dbReference>
<name>A0ABW8Y6V6_9FLAO</name>
<dbReference type="InterPro" id="IPR019734">
    <property type="entry name" value="TPR_rpt"/>
</dbReference>
<feature type="domain" description="Signal transduction histidine kinase internal region" evidence="4">
    <location>
        <begin position="429"/>
        <end position="506"/>
    </location>
</feature>
<dbReference type="PANTHER" id="PTHR34220">
    <property type="entry name" value="SENSOR HISTIDINE KINASE YPDA"/>
    <property type="match status" value="1"/>
</dbReference>
<keyword evidence="3" id="KW-0812">Transmembrane</keyword>
<dbReference type="InterPro" id="IPR011990">
    <property type="entry name" value="TPR-like_helical_dom_sf"/>
</dbReference>
<dbReference type="Proteomes" id="UP001629058">
    <property type="component" value="Unassembled WGS sequence"/>
</dbReference>
<keyword evidence="3" id="KW-0472">Membrane</keyword>
<dbReference type="EMBL" id="JBELPY010000016">
    <property type="protein sequence ID" value="MFL9835703.1"/>
    <property type="molecule type" value="Genomic_DNA"/>
</dbReference>
<organism evidence="5 6">
    <name type="scientific">Chryseobacterium terrae</name>
    <dbReference type="NCBI Taxonomy" id="3163299"/>
    <lineage>
        <taxon>Bacteria</taxon>
        <taxon>Pseudomonadati</taxon>
        <taxon>Bacteroidota</taxon>
        <taxon>Flavobacteriia</taxon>
        <taxon>Flavobacteriales</taxon>
        <taxon>Weeksellaceae</taxon>
        <taxon>Chryseobacterium group</taxon>
        <taxon>Chryseobacterium</taxon>
    </lineage>
</organism>
<keyword evidence="5" id="KW-0808">Transferase</keyword>
<keyword evidence="6" id="KW-1185">Reference proteome</keyword>
<protein>
    <submittedName>
        <fullName evidence="5">Histidine kinase</fullName>
    </submittedName>
</protein>
<feature type="coiled-coil region" evidence="2">
    <location>
        <begin position="409"/>
        <end position="436"/>
    </location>
</feature>
<dbReference type="InterPro" id="IPR050640">
    <property type="entry name" value="Bact_2-comp_sensor_kinase"/>
</dbReference>
<dbReference type="InterPro" id="IPR010559">
    <property type="entry name" value="Sig_transdc_His_kin_internal"/>
</dbReference>
<keyword evidence="1" id="KW-0802">TPR repeat</keyword>
<gene>
    <name evidence="5" type="ORF">ABS765_16925</name>
</gene>
<dbReference type="Pfam" id="PF06580">
    <property type="entry name" value="His_kinase"/>
    <property type="match status" value="1"/>
</dbReference>
<dbReference type="SUPFAM" id="SSF48452">
    <property type="entry name" value="TPR-like"/>
    <property type="match status" value="1"/>
</dbReference>
<dbReference type="InterPro" id="IPR036890">
    <property type="entry name" value="HATPase_C_sf"/>
</dbReference>
<dbReference type="Gene3D" id="1.25.40.10">
    <property type="entry name" value="Tetratricopeptide repeat domain"/>
    <property type="match status" value="1"/>
</dbReference>